<dbReference type="Pfam" id="PF00356">
    <property type="entry name" value="LacI"/>
    <property type="match status" value="1"/>
</dbReference>
<evidence type="ECO:0000259" key="5">
    <source>
        <dbReference type="PROSITE" id="PS50932"/>
    </source>
</evidence>
<feature type="domain" description="HTH lacI-type" evidence="5">
    <location>
        <begin position="43"/>
        <end position="97"/>
    </location>
</feature>
<name>A0ABW8MFR6_9BURK</name>
<dbReference type="Pfam" id="PF13377">
    <property type="entry name" value="Peripla_BP_3"/>
    <property type="match status" value="1"/>
</dbReference>
<keyword evidence="7" id="KW-1185">Reference proteome</keyword>
<evidence type="ECO:0000256" key="2">
    <source>
        <dbReference type="ARBA" id="ARBA00023125"/>
    </source>
</evidence>
<comment type="caution">
    <text evidence="6">The sequence shown here is derived from an EMBL/GenBank/DDBJ whole genome shotgun (WGS) entry which is preliminary data.</text>
</comment>
<dbReference type="PANTHER" id="PTHR30146">
    <property type="entry name" value="LACI-RELATED TRANSCRIPTIONAL REPRESSOR"/>
    <property type="match status" value="1"/>
</dbReference>
<organism evidence="6 7">
    <name type="scientific">Caballeronia udeis</name>
    <dbReference type="NCBI Taxonomy" id="1232866"/>
    <lineage>
        <taxon>Bacteria</taxon>
        <taxon>Pseudomonadati</taxon>
        <taxon>Pseudomonadota</taxon>
        <taxon>Betaproteobacteria</taxon>
        <taxon>Burkholderiales</taxon>
        <taxon>Burkholderiaceae</taxon>
        <taxon>Caballeronia</taxon>
    </lineage>
</organism>
<evidence type="ECO:0000256" key="4">
    <source>
        <dbReference type="SAM" id="MobiDB-lite"/>
    </source>
</evidence>
<sequence length="392" mass="41628">MPDSNDVKTVPANPVIYAAGAHSDSMSMTEQPSRSLSGSGDEPVLADVARVAGVSTATVSRYLNDPGKVTEKTRARVRAAIAELDWVPNAAARSLVSRRSYTVGAIVPTLEHEKFHQQLQAFQGRLGAEGLAVFVACSSYDPEEGYRLARGMVGRGVDAIALLGDNYPDALFDLLRSRGIPYVVTFGKKADSDHPCAGFDHAQAFEVITRRLLELGHTRFGVIFQSTKLNNRVAARLDGIHATLAESGLALRPSHVVLMDNNSNVGRIPFARRSFQQIMSHAPAPTAIICGNDILAIGALLEAEAMGIDVPGTLSICGFDDIEIAAHSRPSLTTVQVPDRRIGELAAQYLIDRMAGRECEPPAMLDVLLVERGSTGKAPGGSCGITASSGSG</sequence>
<evidence type="ECO:0000256" key="1">
    <source>
        <dbReference type="ARBA" id="ARBA00023015"/>
    </source>
</evidence>
<evidence type="ECO:0000313" key="6">
    <source>
        <dbReference type="EMBL" id="MFK4442515.1"/>
    </source>
</evidence>
<dbReference type="InterPro" id="IPR010982">
    <property type="entry name" value="Lambda_DNA-bd_dom_sf"/>
</dbReference>
<gene>
    <name evidence="6" type="ORF">ABH943_002531</name>
</gene>
<dbReference type="Proteomes" id="UP001620514">
    <property type="component" value="Unassembled WGS sequence"/>
</dbReference>
<dbReference type="SMART" id="SM00354">
    <property type="entry name" value="HTH_LACI"/>
    <property type="match status" value="1"/>
</dbReference>
<keyword evidence="2" id="KW-0238">DNA-binding</keyword>
<dbReference type="SUPFAM" id="SSF53822">
    <property type="entry name" value="Periplasmic binding protein-like I"/>
    <property type="match status" value="1"/>
</dbReference>
<dbReference type="PANTHER" id="PTHR30146:SF138">
    <property type="entry name" value="TRANSCRIPTIONAL REGULATORY PROTEIN"/>
    <property type="match status" value="1"/>
</dbReference>
<evidence type="ECO:0000256" key="3">
    <source>
        <dbReference type="ARBA" id="ARBA00023163"/>
    </source>
</evidence>
<dbReference type="CDD" id="cd06273">
    <property type="entry name" value="PBP1_LacI-like"/>
    <property type="match status" value="1"/>
</dbReference>
<dbReference type="Gene3D" id="1.10.260.40">
    <property type="entry name" value="lambda repressor-like DNA-binding domains"/>
    <property type="match status" value="1"/>
</dbReference>
<dbReference type="SUPFAM" id="SSF47413">
    <property type="entry name" value="lambda repressor-like DNA-binding domains"/>
    <property type="match status" value="1"/>
</dbReference>
<keyword evidence="1" id="KW-0805">Transcription regulation</keyword>
<dbReference type="InterPro" id="IPR000843">
    <property type="entry name" value="HTH_LacI"/>
</dbReference>
<dbReference type="PROSITE" id="PS50932">
    <property type="entry name" value="HTH_LACI_2"/>
    <property type="match status" value="1"/>
</dbReference>
<dbReference type="RefSeq" id="WP_404606787.1">
    <property type="nucleotide sequence ID" value="NZ_JBIYDN010000006.1"/>
</dbReference>
<dbReference type="InterPro" id="IPR028082">
    <property type="entry name" value="Peripla_BP_I"/>
</dbReference>
<dbReference type="EMBL" id="JBIYDN010000006">
    <property type="protein sequence ID" value="MFK4442515.1"/>
    <property type="molecule type" value="Genomic_DNA"/>
</dbReference>
<feature type="compositionally biased region" description="Polar residues" evidence="4">
    <location>
        <begin position="24"/>
        <end position="38"/>
    </location>
</feature>
<dbReference type="Gene3D" id="3.40.50.2300">
    <property type="match status" value="2"/>
</dbReference>
<accession>A0ABW8MFR6</accession>
<evidence type="ECO:0000313" key="7">
    <source>
        <dbReference type="Proteomes" id="UP001620514"/>
    </source>
</evidence>
<dbReference type="CDD" id="cd01392">
    <property type="entry name" value="HTH_LacI"/>
    <property type="match status" value="1"/>
</dbReference>
<dbReference type="PROSITE" id="PS00356">
    <property type="entry name" value="HTH_LACI_1"/>
    <property type="match status" value="1"/>
</dbReference>
<proteinExistence type="predicted"/>
<keyword evidence="3" id="KW-0804">Transcription</keyword>
<protein>
    <submittedName>
        <fullName evidence="6">LacI family transcriptional regulator</fullName>
    </submittedName>
</protein>
<feature type="region of interest" description="Disordered" evidence="4">
    <location>
        <begin position="21"/>
        <end position="41"/>
    </location>
</feature>
<dbReference type="InterPro" id="IPR046335">
    <property type="entry name" value="LacI/GalR-like_sensor"/>
</dbReference>
<reference evidence="6 7" key="1">
    <citation type="submission" date="2024-11" db="EMBL/GenBank/DDBJ databases">
        <title>Using genomics to understand microbial adaptation to soil warming.</title>
        <authorList>
            <person name="Deangelis K.M. PhD."/>
        </authorList>
    </citation>
    <scope>NUCLEOTIDE SEQUENCE [LARGE SCALE GENOMIC DNA]</scope>
    <source>
        <strain evidence="6 7">GAS97</strain>
    </source>
</reference>